<dbReference type="Proteomes" id="UP000603912">
    <property type="component" value="Unassembled WGS sequence"/>
</dbReference>
<dbReference type="EMBL" id="BMES01000001">
    <property type="protein sequence ID" value="GGH13639.1"/>
    <property type="molecule type" value="Genomic_DNA"/>
</dbReference>
<gene>
    <name evidence="1" type="ORF">GCM10007036_12380</name>
</gene>
<sequence length="129" mass="12810">MEELIQRISAASGMDAAMTTKAVGIILGFLQKEAPAEDVATMFNAMPGSQELAAAHAEGGSGGGIMGAIGGMMGGGGLMALAGKLTSAGLSMDQMQVLGKELFAYGREKAGEDTMGAIVGAVPGLGQFV</sequence>
<dbReference type="RefSeq" id="WP_188516796.1">
    <property type="nucleotide sequence ID" value="NZ_BMES01000001.1"/>
</dbReference>
<name>A0A917I4J3_9HYPH</name>
<keyword evidence="2" id="KW-1185">Reference proteome</keyword>
<evidence type="ECO:0000313" key="1">
    <source>
        <dbReference type="EMBL" id="GGH13639.1"/>
    </source>
</evidence>
<comment type="caution">
    <text evidence="1">The sequence shown here is derived from an EMBL/GenBank/DDBJ whole genome shotgun (WGS) entry which is preliminary data.</text>
</comment>
<reference evidence="1" key="1">
    <citation type="journal article" date="2014" name="Int. J. Syst. Evol. Microbiol.">
        <title>Complete genome sequence of Corynebacterium casei LMG S-19264T (=DSM 44701T), isolated from a smear-ripened cheese.</title>
        <authorList>
            <consortium name="US DOE Joint Genome Institute (JGI-PGF)"/>
            <person name="Walter F."/>
            <person name="Albersmeier A."/>
            <person name="Kalinowski J."/>
            <person name="Ruckert C."/>
        </authorList>
    </citation>
    <scope>NUCLEOTIDE SEQUENCE</scope>
    <source>
        <strain evidence="1">CGMCC 1.12214</strain>
    </source>
</reference>
<organism evidence="1 2">
    <name type="scientific">Alsobacter metallidurans</name>
    <dbReference type="NCBI Taxonomy" id="340221"/>
    <lineage>
        <taxon>Bacteria</taxon>
        <taxon>Pseudomonadati</taxon>
        <taxon>Pseudomonadota</taxon>
        <taxon>Alphaproteobacteria</taxon>
        <taxon>Hyphomicrobiales</taxon>
        <taxon>Alsobacteraceae</taxon>
        <taxon>Alsobacter</taxon>
    </lineage>
</organism>
<evidence type="ECO:0008006" key="3">
    <source>
        <dbReference type="Google" id="ProtNLM"/>
    </source>
</evidence>
<proteinExistence type="predicted"/>
<accession>A0A917I4J3</accession>
<protein>
    <recommendedName>
        <fullName evidence="3">DUF2267 domain-containing protein</fullName>
    </recommendedName>
</protein>
<dbReference type="AlphaFoldDB" id="A0A917I4J3"/>
<reference evidence="1" key="2">
    <citation type="submission" date="2020-09" db="EMBL/GenBank/DDBJ databases">
        <authorList>
            <person name="Sun Q."/>
            <person name="Zhou Y."/>
        </authorList>
    </citation>
    <scope>NUCLEOTIDE SEQUENCE</scope>
    <source>
        <strain evidence="1">CGMCC 1.12214</strain>
    </source>
</reference>
<evidence type="ECO:0000313" key="2">
    <source>
        <dbReference type="Proteomes" id="UP000603912"/>
    </source>
</evidence>